<dbReference type="Proteomes" id="UP000305848">
    <property type="component" value="Unassembled WGS sequence"/>
</dbReference>
<organism evidence="2 3">
    <name type="scientific">Ilyomonas limi</name>
    <dbReference type="NCBI Taxonomy" id="2575867"/>
    <lineage>
        <taxon>Bacteria</taxon>
        <taxon>Pseudomonadati</taxon>
        <taxon>Bacteroidota</taxon>
        <taxon>Chitinophagia</taxon>
        <taxon>Chitinophagales</taxon>
        <taxon>Chitinophagaceae</taxon>
        <taxon>Ilyomonas</taxon>
    </lineage>
</organism>
<dbReference type="InterPro" id="IPR026634">
    <property type="entry name" value="TPST-like"/>
</dbReference>
<dbReference type="EMBL" id="SZQL01000011">
    <property type="protein sequence ID" value="TKK67399.1"/>
    <property type="molecule type" value="Genomic_DNA"/>
</dbReference>
<dbReference type="AlphaFoldDB" id="A0A4U3KZS6"/>
<dbReference type="InterPro" id="IPR027417">
    <property type="entry name" value="P-loop_NTPase"/>
</dbReference>
<keyword evidence="3" id="KW-1185">Reference proteome</keyword>
<protein>
    <submittedName>
        <fullName evidence="2">Sulfotransferase</fullName>
    </submittedName>
</protein>
<dbReference type="PANTHER" id="PTHR12788">
    <property type="entry name" value="PROTEIN-TYROSINE SULFOTRANSFERASE 2"/>
    <property type="match status" value="1"/>
</dbReference>
<evidence type="ECO:0000313" key="2">
    <source>
        <dbReference type="EMBL" id="TKK67399.1"/>
    </source>
</evidence>
<dbReference type="Pfam" id="PF13469">
    <property type="entry name" value="Sulfotransfer_3"/>
    <property type="match status" value="1"/>
</dbReference>
<dbReference type="Gene3D" id="3.40.50.300">
    <property type="entry name" value="P-loop containing nucleotide triphosphate hydrolases"/>
    <property type="match status" value="1"/>
</dbReference>
<evidence type="ECO:0000313" key="3">
    <source>
        <dbReference type="Proteomes" id="UP000305848"/>
    </source>
</evidence>
<name>A0A4U3KZS6_9BACT</name>
<evidence type="ECO:0000256" key="1">
    <source>
        <dbReference type="ARBA" id="ARBA00022679"/>
    </source>
</evidence>
<accession>A0A4U3KZS6</accession>
<dbReference type="SUPFAM" id="SSF52540">
    <property type="entry name" value="P-loop containing nucleoside triphosphate hydrolases"/>
    <property type="match status" value="1"/>
</dbReference>
<proteinExistence type="predicted"/>
<dbReference type="OrthoDB" id="5432096at2"/>
<sequence length="322" mass="37748">MSVEQSPLFVCGFPSGGTDLTKNILNAHPKIDISGEMPFIYYLYKYGYSADTTFNDLNGIEVFRDLMKKMDRWNNLKNINYSSYQYPVSIQHVLHSWFTSEGVSIWGNKTPQNSENIDNLLKIFPKCKLIIVVRDIRDVSLSWKRKWGKDYLLCAHKWQARMSKAYQMLQKLPEDQYSILRYEDFVSDVEFFSKKICEFLNIEWSSNMLNYQLHLQERIEGKINYGERIISNNFNKWKNELNNREVKRIEEIAFNTLKLFSYEVQVATKQVPLTTFEKMTGLINDIGAIIGHGNKFNNNNSIVKRMKTLAGDIRQNLLKAKQ</sequence>
<dbReference type="RefSeq" id="WP_137262415.1">
    <property type="nucleotide sequence ID" value="NZ_SZQL01000011.1"/>
</dbReference>
<dbReference type="PANTHER" id="PTHR12788:SF10">
    <property type="entry name" value="PROTEIN-TYROSINE SULFOTRANSFERASE"/>
    <property type="match status" value="1"/>
</dbReference>
<keyword evidence="1 2" id="KW-0808">Transferase</keyword>
<reference evidence="2 3" key="1">
    <citation type="submission" date="2019-05" db="EMBL/GenBank/DDBJ databases">
        <title>Panacibacter sp. strain 17mud1-8 Genome sequencing and assembly.</title>
        <authorList>
            <person name="Chhetri G."/>
        </authorList>
    </citation>
    <scope>NUCLEOTIDE SEQUENCE [LARGE SCALE GENOMIC DNA]</scope>
    <source>
        <strain evidence="2 3">17mud1-8</strain>
    </source>
</reference>
<dbReference type="GO" id="GO:0008476">
    <property type="term" value="F:protein-tyrosine sulfotransferase activity"/>
    <property type="evidence" value="ECO:0007669"/>
    <property type="project" value="InterPro"/>
</dbReference>
<comment type="caution">
    <text evidence="2">The sequence shown here is derived from an EMBL/GenBank/DDBJ whole genome shotgun (WGS) entry which is preliminary data.</text>
</comment>
<gene>
    <name evidence="2" type="ORF">FC093_13945</name>
</gene>